<sequence>MAEEPLVIAIDGPAGAGKSAAARLLAARLGLPYVDTGAMYRAVALLALEQGIALPPDEQGKARLVLLARHLDVRFGGTPASPRVFLGAREVTSALRREEVSRAASLVSAVPEVREELVRRQRALGQAGAVMEGRDIGTVVFPQARVKFFLTARPEVRGKRRYDELAKQGVKADLEAIVSEIRERDLRDSTRKVSPLRPADDAMVVDTSDLNLEQVVEELLKLTHQRLRGSARPDLPANKT</sequence>
<evidence type="ECO:0000256" key="8">
    <source>
        <dbReference type="HAMAP-Rule" id="MF_00238"/>
    </source>
</evidence>
<proteinExistence type="inferred from homology"/>
<accession>A0A062XZ73</accession>
<comment type="caution">
    <text evidence="10">The sequence shown here is derived from an EMBL/GenBank/DDBJ whole genome shotgun (WGS) entry which is preliminary data.</text>
</comment>
<dbReference type="PANTHER" id="PTHR21299:SF2">
    <property type="entry name" value="CYTIDYLATE KINASE"/>
    <property type="match status" value="1"/>
</dbReference>
<dbReference type="AlphaFoldDB" id="A0A062XZ73"/>
<dbReference type="HAMAP" id="MF_00238">
    <property type="entry name" value="Cytidyl_kinase_type1"/>
    <property type="match status" value="1"/>
</dbReference>
<dbReference type="GO" id="GO:0006220">
    <property type="term" value="P:pyrimidine nucleotide metabolic process"/>
    <property type="evidence" value="ECO:0007669"/>
    <property type="project" value="UniProtKB-UniRule"/>
</dbReference>
<comment type="catalytic activity">
    <reaction evidence="7 8">
        <text>CMP + ATP = CDP + ADP</text>
        <dbReference type="Rhea" id="RHEA:11600"/>
        <dbReference type="ChEBI" id="CHEBI:30616"/>
        <dbReference type="ChEBI" id="CHEBI:58069"/>
        <dbReference type="ChEBI" id="CHEBI:60377"/>
        <dbReference type="ChEBI" id="CHEBI:456216"/>
        <dbReference type="EC" id="2.7.4.25"/>
    </reaction>
</comment>
<dbReference type="RefSeq" id="WP_053334995.1">
    <property type="nucleotide sequence ID" value="NZ_JMFG01000016.1"/>
</dbReference>
<dbReference type="InterPro" id="IPR003136">
    <property type="entry name" value="Cytidylate_kin"/>
</dbReference>
<name>A0A062XZ73_9BACT</name>
<dbReference type="PANTHER" id="PTHR21299">
    <property type="entry name" value="CYTIDYLATE KINASE/PANTOATE-BETA-ALANINE LIGASE"/>
    <property type="match status" value="1"/>
</dbReference>
<evidence type="ECO:0000256" key="3">
    <source>
        <dbReference type="ARBA" id="ARBA00022741"/>
    </source>
</evidence>
<gene>
    <name evidence="8" type="primary">cmk</name>
    <name evidence="10" type="ORF">EG19_02260</name>
</gene>
<dbReference type="GO" id="GO:0036430">
    <property type="term" value="F:CMP kinase activity"/>
    <property type="evidence" value="ECO:0007669"/>
    <property type="project" value="RHEA"/>
</dbReference>
<dbReference type="STRING" id="1312852.EG19_02260"/>
<evidence type="ECO:0000259" key="9">
    <source>
        <dbReference type="Pfam" id="PF02224"/>
    </source>
</evidence>
<comment type="similarity">
    <text evidence="1 8">Belongs to the cytidylate kinase family. Type 1 subfamily.</text>
</comment>
<keyword evidence="2 8" id="KW-0808">Transferase</keyword>
<keyword evidence="4 8" id="KW-0418">Kinase</keyword>
<evidence type="ECO:0000256" key="5">
    <source>
        <dbReference type="ARBA" id="ARBA00022840"/>
    </source>
</evidence>
<evidence type="ECO:0000313" key="10">
    <source>
        <dbReference type="EMBL" id="KDA53815.1"/>
    </source>
</evidence>
<dbReference type="NCBIfam" id="TIGR00017">
    <property type="entry name" value="cmk"/>
    <property type="match status" value="1"/>
</dbReference>
<dbReference type="EC" id="2.7.4.25" evidence="8"/>
<keyword evidence="3 8" id="KW-0547">Nucleotide-binding</keyword>
<dbReference type="GO" id="GO:0015949">
    <property type="term" value="P:nucleobase-containing small molecule interconversion"/>
    <property type="evidence" value="ECO:0007669"/>
    <property type="project" value="TreeGrafter"/>
</dbReference>
<dbReference type="Proteomes" id="UP000027284">
    <property type="component" value="Unassembled WGS sequence"/>
</dbReference>
<protein>
    <recommendedName>
        <fullName evidence="8">Cytidylate kinase</fullName>
        <shortName evidence="8">CK</shortName>
        <ecNumber evidence="8">2.7.4.25</ecNumber>
    </recommendedName>
    <alternativeName>
        <fullName evidence="8">Cytidine monophosphate kinase</fullName>
        <shortName evidence="8">CMP kinase</shortName>
    </alternativeName>
</protein>
<dbReference type="InterPro" id="IPR011994">
    <property type="entry name" value="Cytidylate_kinase_dom"/>
</dbReference>
<keyword evidence="8" id="KW-0963">Cytoplasm</keyword>
<evidence type="ECO:0000256" key="6">
    <source>
        <dbReference type="ARBA" id="ARBA00047615"/>
    </source>
</evidence>
<organism evidence="10 11">
    <name type="scientific">Thermoanaerobaculum aquaticum</name>
    <dbReference type="NCBI Taxonomy" id="1312852"/>
    <lineage>
        <taxon>Bacteria</taxon>
        <taxon>Pseudomonadati</taxon>
        <taxon>Acidobacteriota</taxon>
        <taxon>Thermoanaerobaculia</taxon>
        <taxon>Thermoanaerobaculales</taxon>
        <taxon>Thermoanaerobaculaceae</taxon>
        <taxon>Thermoanaerobaculum</taxon>
    </lineage>
</organism>
<dbReference type="EMBL" id="JMFG01000016">
    <property type="protein sequence ID" value="KDA53815.1"/>
    <property type="molecule type" value="Genomic_DNA"/>
</dbReference>
<dbReference type="Gene3D" id="3.40.50.300">
    <property type="entry name" value="P-loop containing nucleotide triphosphate hydrolases"/>
    <property type="match status" value="1"/>
</dbReference>
<comment type="subcellular location">
    <subcellularLocation>
        <location evidence="8">Cytoplasm</location>
    </subcellularLocation>
</comment>
<evidence type="ECO:0000313" key="11">
    <source>
        <dbReference type="Proteomes" id="UP000027284"/>
    </source>
</evidence>
<feature type="binding site" evidence="8">
    <location>
        <begin position="12"/>
        <end position="20"/>
    </location>
    <ligand>
        <name>ATP</name>
        <dbReference type="ChEBI" id="CHEBI:30616"/>
    </ligand>
</feature>
<dbReference type="GO" id="GO:0005524">
    <property type="term" value="F:ATP binding"/>
    <property type="evidence" value="ECO:0007669"/>
    <property type="project" value="UniProtKB-UniRule"/>
</dbReference>
<dbReference type="SUPFAM" id="SSF52540">
    <property type="entry name" value="P-loop containing nucleoside triphosphate hydrolases"/>
    <property type="match status" value="1"/>
</dbReference>
<evidence type="ECO:0000256" key="1">
    <source>
        <dbReference type="ARBA" id="ARBA00009427"/>
    </source>
</evidence>
<evidence type="ECO:0000256" key="4">
    <source>
        <dbReference type="ARBA" id="ARBA00022777"/>
    </source>
</evidence>
<comment type="catalytic activity">
    <reaction evidence="6 8">
        <text>dCMP + ATP = dCDP + ADP</text>
        <dbReference type="Rhea" id="RHEA:25094"/>
        <dbReference type="ChEBI" id="CHEBI:30616"/>
        <dbReference type="ChEBI" id="CHEBI:57566"/>
        <dbReference type="ChEBI" id="CHEBI:58593"/>
        <dbReference type="ChEBI" id="CHEBI:456216"/>
        <dbReference type="EC" id="2.7.4.25"/>
    </reaction>
</comment>
<keyword evidence="11" id="KW-1185">Reference proteome</keyword>
<keyword evidence="5 8" id="KW-0067">ATP-binding</keyword>
<dbReference type="CDD" id="cd02020">
    <property type="entry name" value="CMPK"/>
    <property type="match status" value="1"/>
</dbReference>
<dbReference type="GO" id="GO:0036431">
    <property type="term" value="F:dCMP kinase activity"/>
    <property type="evidence" value="ECO:0007669"/>
    <property type="project" value="InterPro"/>
</dbReference>
<reference evidence="10 11" key="1">
    <citation type="submission" date="2014-04" db="EMBL/GenBank/DDBJ databases">
        <title>The Genome Sequence of Thermoanaerobaculum aquaticum MP-01, The First Cultivated Group 23 Acidobacterium.</title>
        <authorList>
            <person name="Stamps B.W."/>
            <person name="Losey N.A."/>
            <person name="Lawson P.A."/>
            <person name="Stevenson B.S."/>
        </authorList>
    </citation>
    <scope>NUCLEOTIDE SEQUENCE [LARGE SCALE GENOMIC DNA]</scope>
    <source>
        <strain evidence="10 11">MP-01</strain>
    </source>
</reference>
<evidence type="ECO:0000256" key="2">
    <source>
        <dbReference type="ARBA" id="ARBA00022679"/>
    </source>
</evidence>
<dbReference type="InterPro" id="IPR027417">
    <property type="entry name" value="P-loop_NTPase"/>
</dbReference>
<dbReference type="Pfam" id="PF02224">
    <property type="entry name" value="Cytidylate_kin"/>
    <property type="match status" value="1"/>
</dbReference>
<evidence type="ECO:0000256" key="7">
    <source>
        <dbReference type="ARBA" id="ARBA00048478"/>
    </source>
</evidence>
<dbReference type="GO" id="GO:0005829">
    <property type="term" value="C:cytosol"/>
    <property type="evidence" value="ECO:0007669"/>
    <property type="project" value="TreeGrafter"/>
</dbReference>
<feature type="domain" description="Cytidylate kinase" evidence="9">
    <location>
        <begin position="8"/>
        <end position="224"/>
    </location>
</feature>